<evidence type="ECO:0000256" key="4">
    <source>
        <dbReference type="ARBA" id="ARBA00023204"/>
    </source>
</evidence>
<sequence length="728" mass="80964">MAEPMDVDGPRGVKRKADNVDITNSRRIKALDPDVINKIAAGEIIIAPVHALKELIENAVDAGSTALEVLAKDGGLKMLQITDNGSGIDKEDLPILCERFTTSKLQKFEDLSSIATYGFRGEALASISHIAHLTVTTKTKDSTCAWRAYYGGGKLEPSKPGQTADPKPVAGRNGTQITVEDLFYNVPTRRRAFRSASDEYNKIIDMVGRYAIHCSHVAFSCKKQGESSTSISVPATASVVDRVRQIYGTSVANELVEYSTSDDRWGFKAEGYATNANYHIKKTTLLLFINHRCVESTNIRKAVEQTYSAFLPKSGHPFVYLSLEIDPGRVDVNVHPTKREVNFLNEDEIIHAICEHIRSKLAAVDQSRTFMTQTLLPGADWGSTQKQTEDDATPSSTTRASGKKTTRYENTLVRTDTNLRKITSMFAPSEESSSTPRDSSTVPTTAPDAQPPEAIEYETNDREQVPCRLASVRELRAGVRDDMHHELTEVFATHTFVGVVDERRRLAAIQGGVKLYLVDYGRACFEYFYQVGLTDFGNFGVVKFSPSLDLRAVLRIAAEHEKEKCSTSEDDFDVDEVVDLVSSQLIERREMLLEYFSFEISPAGELISIPLLVKGYTPSMAKLPNFLLRLGPHVDWTEERACFEAFLKELASLYVPEVLPPTPGEAEAAAAEQIDEELRARRKHVRWAVEHVFFPAFKARLVATNSLMKGGVLEVANLKGLYRVFERC</sequence>
<comment type="similarity">
    <text evidence="2">Belongs to the DNA mismatch repair MutL/HexB family.</text>
</comment>
<dbReference type="InterPro" id="IPR036890">
    <property type="entry name" value="HATPase_C_sf"/>
</dbReference>
<dbReference type="Proteomes" id="UP001600888">
    <property type="component" value="Unassembled WGS sequence"/>
</dbReference>
<dbReference type="SUPFAM" id="SSF54211">
    <property type="entry name" value="Ribosomal protein S5 domain 2-like"/>
    <property type="match status" value="1"/>
</dbReference>
<name>A0ABR4EGP5_9PEZI</name>
<dbReference type="PANTHER" id="PTHR10073">
    <property type="entry name" value="DNA MISMATCH REPAIR PROTEIN MLH, PMS, MUTL"/>
    <property type="match status" value="1"/>
</dbReference>
<dbReference type="InterPro" id="IPR032189">
    <property type="entry name" value="Mlh1_C"/>
</dbReference>
<evidence type="ECO:0000256" key="2">
    <source>
        <dbReference type="ARBA" id="ARBA00006082"/>
    </source>
</evidence>
<dbReference type="InterPro" id="IPR038973">
    <property type="entry name" value="MutL/Mlh/Pms-like"/>
</dbReference>
<dbReference type="Gene3D" id="3.30.565.10">
    <property type="entry name" value="Histidine kinase-like ATPase, C-terminal domain"/>
    <property type="match status" value="1"/>
</dbReference>
<dbReference type="InterPro" id="IPR020568">
    <property type="entry name" value="Ribosomal_Su5_D2-typ_SF"/>
</dbReference>
<dbReference type="Pfam" id="PF13589">
    <property type="entry name" value="HATPase_c_3"/>
    <property type="match status" value="1"/>
</dbReference>
<evidence type="ECO:0000256" key="6">
    <source>
        <dbReference type="SAM" id="MobiDB-lite"/>
    </source>
</evidence>
<evidence type="ECO:0000256" key="5">
    <source>
        <dbReference type="ARBA" id="ARBA00023242"/>
    </source>
</evidence>
<evidence type="ECO:0000313" key="9">
    <source>
        <dbReference type="Proteomes" id="UP001600888"/>
    </source>
</evidence>
<dbReference type="InterPro" id="IPR002099">
    <property type="entry name" value="MutL/Mlh/PMS"/>
</dbReference>
<dbReference type="InterPro" id="IPR014762">
    <property type="entry name" value="DNA_mismatch_repair_CS"/>
</dbReference>
<dbReference type="CDD" id="cd03483">
    <property type="entry name" value="MutL_Trans_MLH1"/>
    <property type="match status" value="1"/>
</dbReference>
<comment type="subcellular location">
    <subcellularLocation>
        <location evidence="1">Nucleus</location>
    </subcellularLocation>
</comment>
<accession>A0ABR4EGP5</accession>
<dbReference type="PROSITE" id="PS00058">
    <property type="entry name" value="DNA_MISMATCH_REPAIR_1"/>
    <property type="match status" value="1"/>
</dbReference>
<feature type="region of interest" description="Disordered" evidence="6">
    <location>
        <begin position="378"/>
        <end position="452"/>
    </location>
</feature>
<dbReference type="EMBL" id="JBAWTH010000056">
    <property type="protein sequence ID" value="KAL2281631.1"/>
    <property type="molecule type" value="Genomic_DNA"/>
</dbReference>
<dbReference type="Pfam" id="PF01119">
    <property type="entry name" value="DNA_mis_repair"/>
    <property type="match status" value="1"/>
</dbReference>
<evidence type="ECO:0000259" key="7">
    <source>
        <dbReference type="SMART" id="SM01340"/>
    </source>
</evidence>
<keyword evidence="4" id="KW-0234">DNA repair</keyword>
<keyword evidence="9" id="KW-1185">Reference proteome</keyword>
<reference evidence="8 9" key="1">
    <citation type="submission" date="2024-03" db="EMBL/GenBank/DDBJ databases">
        <title>A high-quality draft genome sequence of Diaporthe vaccinii, a causative agent of upright dieback and viscid rot disease in cranberry plants.</title>
        <authorList>
            <person name="Sarrasin M."/>
            <person name="Lang B.F."/>
            <person name="Burger G."/>
        </authorList>
    </citation>
    <scope>NUCLEOTIDE SEQUENCE [LARGE SCALE GENOMIC DNA]</scope>
    <source>
        <strain evidence="8 9">IS7</strain>
    </source>
</reference>
<gene>
    <name evidence="8" type="ORF">FJTKL_11519</name>
</gene>
<keyword evidence="5" id="KW-0539">Nucleus</keyword>
<dbReference type="InterPro" id="IPR014721">
    <property type="entry name" value="Ribsml_uS5_D2-typ_fold_subgr"/>
</dbReference>
<evidence type="ECO:0000313" key="8">
    <source>
        <dbReference type="EMBL" id="KAL2281631.1"/>
    </source>
</evidence>
<dbReference type="SUPFAM" id="SSF55874">
    <property type="entry name" value="ATPase domain of HSP90 chaperone/DNA topoisomerase II/histidine kinase"/>
    <property type="match status" value="1"/>
</dbReference>
<feature type="domain" description="DNA mismatch repair protein S5" evidence="7">
    <location>
        <begin position="243"/>
        <end position="362"/>
    </location>
</feature>
<dbReference type="SMART" id="SM01340">
    <property type="entry name" value="DNA_mis_repair"/>
    <property type="match status" value="1"/>
</dbReference>
<dbReference type="NCBIfam" id="TIGR00585">
    <property type="entry name" value="mutl"/>
    <property type="match status" value="1"/>
</dbReference>
<dbReference type="Gene3D" id="3.30.230.10">
    <property type="match status" value="1"/>
</dbReference>
<keyword evidence="3" id="KW-0227">DNA damage</keyword>
<dbReference type="Pfam" id="PF16413">
    <property type="entry name" value="Mlh1_C"/>
    <property type="match status" value="1"/>
</dbReference>
<dbReference type="CDD" id="cd16926">
    <property type="entry name" value="HATPase_MutL-MLH-PMS-like"/>
    <property type="match status" value="1"/>
</dbReference>
<evidence type="ECO:0000256" key="1">
    <source>
        <dbReference type="ARBA" id="ARBA00004123"/>
    </source>
</evidence>
<dbReference type="PANTHER" id="PTHR10073:SF12">
    <property type="entry name" value="DNA MISMATCH REPAIR PROTEIN MLH1"/>
    <property type="match status" value="1"/>
</dbReference>
<dbReference type="InterPro" id="IPR013507">
    <property type="entry name" value="DNA_mismatch_S5_2-like"/>
</dbReference>
<comment type="caution">
    <text evidence="8">The sequence shown here is derived from an EMBL/GenBank/DDBJ whole genome shotgun (WGS) entry which is preliminary data.</text>
</comment>
<proteinExistence type="inferred from homology"/>
<feature type="compositionally biased region" description="Low complexity" evidence="6">
    <location>
        <begin position="428"/>
        <end position="445"/>
    </location>
</feature>
<evidence type="ECO:0000256" key="3">
    <source>
        <dbReference type="ARBA" id="ARBA00022763"/>
    </source>
</evidence>
<organism evidence="8 9">
    <name type="scientific">Diaporthe vaccinii</name>
    <dbReference type="NCBI Taxonomy" id="105482"/>
    <lineage>
        <taxon>Eukaryota</taxon>
        <taxon>Fungi</taxon>
        <taxon>Dikarya</taxon>
        <taxon>Ascomycota</taxon>
        <taxon>Pezizomycotina</taxon>
        <taxon>Sordariomycetes</taxon>
        <taxon>Sordariomycetidae</taxon>
        <taxon>Diaporthales</taxon>
        <taxon>Diaporthaceae</taxon>
        <taxon>Diaporthe</taxon>
        <taxon>Diaporthe eres species complex</taxon>
    </lineage>
</organism>
<protein>
    <recommendedName>
        <fullName evidence="7">DNA mismatch repair protein S5 domain-containing protein</fullName>
    </recommendedName>
</protein>